<sequence>MQRSEEERFYMTCRAAYLSVFRSSLVNMTSKDQLCSVLQQAGRNPSQKALDKYWPPGTKKLNFDDFCEILKKEKAAEPDQLMKIFKKFDANCDGYISHDELSRILTSSGEKMSPKEVDEIFSLADVNKDGKLDYAEIGRLVIGQNGIMSTPAVSCVIRKIKAIGGIILTASHNPGGPNGDFGIKFNISSGGPAPEGITDKIFQISKSLQEYHICPELKVDFSTIGKQTFEVDTFKPFTVEIVDSVESYAEMLRDIFDFAALKELLSGPNHINVRLDAMHGVVGPYVKKIVCEELGSPANAAVNCVPSEDFGGHHPDPNLTYAADLVNTMKGGEYDFGAAFDGDGDRNMVLGKHGFFVNPSDSVAVIGANITSIPYFQKTGVKGLARSMPTSGALDNVAKALKMPLYETPTGWKFFGNLMDAGKLSLCGEESFGTGSDHIREKDGLWAVLAWLSILATRKQSVEDIMKDHWQKFGRNFFTRYDYEEVDSDAANKMIDHLQTTMSDKAFLGQKFSSGDKTYQVENADNFEYTDPVDGSVSKGQGLRIIFSDGSRIIFRLSGTGSAGATIRLYIDSYEKDPQKMYQDPQVNLQQGHAGTLCIFHFPFRTLHPTSS</sequence>
<dbReference type="PROSITE" id="PS00710">
    <property type="entry name" value="PGM_PMM"/>
    <property type="match status" value="1"/>
</dbReference>
<dbReference type="Gene3D" id="3.30.310.50">
    <property type="entry name" value="Alpha-D-phosphohexomutase, C-terminal domain"/>
    <property type="match status" value="1"/>
</dbReference>
<dbReference type="Pfam" id="PF02880">
    <property type="entry name" value="PGM_PMM_III"/>
    <property type="match status" value="1"/>
</dbReference>
<dbReference type="Ensembl" id="ENSSRHT00000083091.1">
    <property type="protein sequence ID" value="ENSSRHP00000080902.1"/>
    <property type="gene ID" value="ENSSRHG00000040092.1"/>
</dbReference>
<evidence type="ECO:0000313" key="9">
    <source>
        <dbReference type="Ensembl" id="ENSSRHP00000080902.1"/>
    </source>
</evidence>
<keyword evidence="6" id="KW-0677">Repeat</keyword>
<reference evidence="9" key="1">
    <citation type="submission" date="2025-08" db="UniProtKB">
        <authorList>
            <consortium name="Ensembl"/>
        </authorList>
    </citation>
    <scope>IDENTIFICATION</scope>
</reference>
<evidence type="ECO:0000256" key="4">
    <source>
        <dbReference type="ARBA" id="ARBA00022553"/>
    </source>
</evidence>
<keyword evidence="10" id="KW-1185">Reference proteome</keyword>
<dbReference type="PANTHER" id="PTHR22573:SF60">
    <property type="entry name" value="PHOSPHOGLUCOMUTASE-1"/>
    <property type="match status" value="1"/>
</dbReference>
<dbReference type="Proteomes" id="UP000472270">
    <property type="component" value="Unassembled WGS sequence"/>
</dbReference>
<dbReference type="FunFam" id="3.40.120.10:FF:000007">
    <property type="entry name" value="Phosphoglucomutase 5"/>
    <property type="match status" value="1"/>
</dbReference>
<dbReference type="InterPro" id="IPR005841">
    <property type="entry name" value="Alpha-D-phosphohexomutase_SF"/>
</dbReference>
<dbReference type="GO" id="GO:0000287">
    <property type="term" value="F:magnesium ion binding"/>
    <property type="evidence" value="ECO:0007669"/>
    <property type="project" value="InterPro"/>
</dbReference>
<dbReference type="GO" id="GO:0005975">
    <property type="term" value="P:carbohydrate metabolic process"/>
    <property type="evidence" value="ECO:0007669"/>
    <property type="project" value="InterPro"/>
</dbReference>
<evidence type="ECO:0000256" key="5">
    <source>
        <dbReference type="ARBA" id="ARBA00022723"/>
    </source>
</evidence>
<dbReference type="Pfam" id="PF02878">
    <property type="entry name" value="PGM_PMM_I"/>
    <property type="match status" value="1"/>
</dbReference>
<dbReference type="FunFam" id="3.30.310.50:FF:000002">
    <property type="entry name" value="Phosphoglucomutase 5"/>
    <property type="match status" value="1"/>
</dbReference>
<dbReference type="InterPro" id="IPR002048">
    <property type="entry name" value="EF_hand_dom"/>
</dbReference>
<dbReference type="InterPro" id="IPR045244">
    <property type="entry name" value="PGM"/>
</dbReference>
<dbReference type="InterPro" id="IPR005846">
    <property type="entry name" value="A-D-PHexomutase_a/b/a-III"/>
</dbReference>
<dbReference type="Pfam" id="PF13499">
    <property type="entry name" value="EF-hand_7"/>
    <property type="match status" value="1"/>
</dbReference>
<dbReference type="InterPro" id="IPR036900">
    <property type="entry name" value="A-D-PHexomutase_C_sf"/>
</dbReference>
<comment type="similarity">
    <text evidence="2">Belongs to the phosphohexose mutase family.</text>
</comment>
<dbReference type="NCBIfam" id="NF005737">
    <property type="entry name" value="PRK07564.1-1"/>
    <property type="match status" value="1"/>
</dbReference>
<dbReference type="AlphaFoldDB" id="A0A673LY66"/>
<dbReference type="Pfam" id="PF02879">
    <property type="entry name" value="PGM_PMM_II"/>
    <property type="match status" value="1"/>
</dbReference>
<comment type="subcellular location">
    <subcellularLocation>
        <location evidence="1">Cytoplasm</location>
    </subcellularLocation>
</comment>
<evidence type="ECO:0000256" key="3">
    <source>
        <dbReference type="ARBA" id="ARBA00022490"/>
    </source>
</evidence>
<dbReference type="InterPro" id="IPR011992">
    <property type="entry name" value="EF-hand-dom_pair"/>
</dbReference>
<feature type="domain" description="EF-hand" evidence="8">
    <location>
        <begin position="76"/>
        <end position="111"/>
    </location>
</feature>
<dbReference type="SUPFAM" id="SSF47473">
    <property type="entry name" value="EF-hand"/>
    <property type="match status" value="1"/>
</dbReference>
<evidence type="ECO:0000256" key="2">
    <source>
        <dbReference type="ARBA" id="ARBA00010231"/>
    </source>
</evidence>
<gene>
    <name evidence="9" type="primary">LOC107739082</name>
</gene>
<dbReference type="PROSITE" id="PS50222">
    <property type="entry name" value="EF_HAND_2"/>
    <property type="match status" value="2"/>
</dbReference>
<protein>
    <submittedName>
        <fullName evidence="9">Phosphoglucomutase-1-like</fullName>
    </submittedName>
</protein>
<dbReference type="GO" id="GO:0005509">
    <property type="term" value="F:calcium ion binding"/>
    <property type="evidence" value="ECO:0007669"/>
    <property type="project" value="InterPro"/>
</dbReference>
<keyword evidence="4" id="KW-0597">Phosphoprotein</keyword>
<evidence type="ECO:0000313" key="10">
    <source>
        <dbReference type="Proteomes" id="UP000472270"/>
    </source>
</evidence>
<dbReference type="InterPro" id="IPR005845">
    <property type="entry name" value="A-D-PHexomutase_a/b/a-II"/>
</dbReference>
<dbReference type="Gene3D" id="3.40.120.10">
    <property type="entry name" value="Alpha-D-Glucose-1,6-Bisphosphate, subunit A, domain 3"/>
    <property type="match status" value="3"/>
</dbReference>
<keyword evidence="7" id="KW-0106">Calcium</keyword>
<dbReference type="InterPro" id="IPR018247">
    <property type="entry name" value="EF_Hand_1_Ca_BS"/>
</dbReference>
<accession>A0A673LY66</accession>
<dbReference type="PROSITE" id="PS00018">
    <property type="entry name" value="EF_HAND_1"/>
    <property type="match status" value="2"/>
</dbReference>
<dbReference type="GO" id="GO:0004614">
    <property type="term" value="F:phosphoglucomutase activity"/>
    <property type="evidence" value="ECO:0007669"/>
    <property type="project" value="InterPro"/>
</dbReference>
<feature type="domain" description="EF-hand" evidence="8">
    <location>
        <begin position="112"/>
        <end position="147"/>
    </location>
</feature>
<dbReference type="FunFam" id="3.40.120.10:FF:000031">
    <property type="entry name" value="Phosphoglucomutase-like 5"/>
    <property type="match status" value="1"/>
</dbReference>
<evidence type="ECO:0000256" key="7">
    <source>
        <dbReference type="ARBA" id="ARBA00022837"/>
    </source>
</evidence>
<dbReference type="PANTHER" id="PTHR22573">
    <property type="entry name" value="PHOSPHOHEXOMUTASE FAMILY MEMBER"/>
    <property type="match status" value="1"/>
</dbReference>
<evidence type="ECO:0000256" key="6">
    <source>
        <dbReference type="ARBA" id="ARBA00022737"/>
    </source>
</evidence>
<dbReference type="InterPro" id="IPR005844">
    <property type="entry name" value="A-D-PHexomutase_a/b/a-I"/>
</dbReference>
<dbReference type="Pfam" id="PF24947">
    <property type="entry name" value="PGM1_C_vert_fung"/>
    <property type="match status" value="1"/>
</dbReference>
<organism evidence="9 10">
    <name type="scientific">Sinocyclocheilus rhinocerous</name>
    <dbReference type="NCBI Taxonomy" id="307959"/>
    <lineage>
        <taxon>Eukaryota</taxon>
        <taxon>Metazoa</taxon>
        <taxon>Chordata</taxon>
        <taxon>Craniata</taxon>
        <taxon>Vertebrata</taxon>
        <taxon>Euteleostomi</taxon>
        <taxon>Actinopterygii</taxon>
        <taxon>Neopterygii</taxon>
        <taxon>Teleostei</taxon>
        <taxon>Ostariophysi</taxon>
        <taxon>Cypriniformes</taxon>
        <taxon>Cyprinidae</taxon>
        <taxon>Cyprininae</taxon>
        <taxon>Sinocyclocheilus</taxon>
    </lineage>
</organism>
<dbReference type="GO" id="GO:0005829">
    <property type="term" value="C:cytosol"/>
    <property type="evidence" value="ECO:0007669"/>
    <property type="project" value="TreeGrafter"/>
</dbReference>
<reference evidence="9" key="2">
    <citation type="submission" date="2025-09" db="UniProtKB">
        <authorList>
            <consortium name="Ensembl"/>
        </authorList>
    </citation>
    <scope>IDENTIFICATION</scope>
</reference>
<dbReference type="InterPro" id="IPR016055">
    <property type="entry name" value="A-D-PHexomutase_a/b/a-I/II/III"/>
</dbReference>
<dbReference type="SMART" id="SM00054">
    <property type="entry name" value="EFh"/>
    <property type="match status" value="2"/>
</dbReference>
<name>A0A673LY66_9TELE</name>
<dbReference type="FunFam" id="3.40.120.10:FF:000004">
    <property type="entry name" value="Phosphoglucomutase 5"/>
    <property type="match status" value="1"/>
</dbReference>
<dbReference type="PRINTS" id="PR00509">
    <property type="entry name" value="PGMPMM"/>
</dbReference>
<dbReference type="Gene3D" id="1.10.238.10">
    <property type="entry name" value="EF-hand"/>
    <property type="match status" value="1"/>
</dbReference>
<evidence type="ECO:0000256" key="1">
    <source>
        <dbReference type="ARBA" id="ARBA00004496"/>
    </source>
</evidence>
<keyword evidence="3" id="KW-0963">Cytoplasm</keyword>
<dbReference type="CDD" id="cd00051">
    <property type="entry name" value="EFh"/>
    <property type="match status" value="1"/>
</dbReference>
<keyword evidence="5" id="KW-0479">Metal-binding</keyword>
<dbReference type="SUPFAM" id="SSF55957">
    <property type="entry name" value="Phosphoglucomutase, C-terminal domain"/>
    <property type="match status" value="1"/>
</dbReference>
<dbReference type="InterPro" id="IPR016066">
    <property type="entry name" value="A-D-PHexomutase_CS"/>
</dbReference>
<proteinExistence type="inferred from homology"/>
<dbReference type="SUPFAM" id="SSF53738">
    <property type="entry name" value="Phosphoglucomutase, first 3 domains"/>
    <property type="match status" value="3"/>
</dbReference>
<evidence type="ECO:0000259" key="8">
    <source>
        <dbReference type="PROSITE" id="PS50222"/>
    </source>
</evidence>
<dbReference type="FunFam" id="1.10.238.10:FF:000003">
    <property type="entry name" value="Calmodulin A"/>
    <property type="match status" value="1"/>
</dbReference>